<organism evidence="2">
    <name type="scientific">Arthroderma gypseum (strain ATCC MYA-4604 / CBS 118893)</name>
    <name type="common">Microsporum gypseum</name>
    <dbReference type="NCBI Taxonomy" id="535722"/>
    <lineage>
        <taxon>Eukaryota</taxon>
        <taxon>Fungi</taxon>
        <taxon>Dikarya</taxon>
        <taxon>Ascomycota</taxon>
        <taxon>Pezizomycotina</taxon>
        <taxon>Eurotiomycetes</taxon>
        <taxon>Eurotiomycetidae</taxon>
        <taxon>Onygenales</taxon>
        <taxon>Arthrodermataceae</taxon>
        <taxon>Nannizzia</taxon>
    </lineage>
</organism>
<dbReference type="AlphaFoldDB" id="E4UPP2"/>
<dbReference type="Proteomes" id="UP000002669">
    <property type="component" value="Unassembled WGS sequence"/>
</dbReference>
<dbReference type="HOGENOM" id="CLU_1844617_0_0_1"/>
<accession>E4UPP2</accession>
<dbReference type="OrthoDB" id="4368626at2759"/>
<dbReference type="GeneID" id="10029858"/>
<gene>
    <name evidence="1" type="ORF">MGYG_02093</name>
</gene>
<dbReference type="EMBL" id="DS989823">
    <property type="protein sequence ID" value="EFQ99079.1"/>
    <property type="molecule type" value="Genomic_DNA"/>
</dbReference>
<sequence>MLEEAVRRGTAKDAIDYLSWLLLPANTTYNAPADDQSERTNLSTEVPLRCLLVGKYESSWHSLIPDVQRYINLNPTTWPASRGFCSLKERHPDGSLSRSTTGHHGGPGGSPGSCCRQVCSGFCIFEPEADQLCLSNEGV</sequence>
<reference evidence="2" key="1">
    <citation type="journal article" date="2012" name="MBio">
        <title>Comparative genome analysis of Trichophyton rubrum and related dermatophytes reveals candidate genes involved in infection.</title>
        <authorList>
            <person name="Martinez D.A."/>
            <person name="Oliver B.G."/>
            <person name="Graeser Y."/>
            <person name="Goldberg J.M."/>
            <person name="Li W."/>
            <person name="Martinez-Rossi N.M."/>
            <person name="Monod M."/>
            <person name="Shelest E."/>
            <person name="Barton R.C."/>
            <person name="Birch E."/>
            <person name="Brakhage A.A."/>
            <person name="Chen Z."/>
            <person name="Gurr S.J."/>
            <person name="Heiman D."/>
            <person name="Heitman J."/>
            <person name="Kosti I."/>
            <person name="Rossi A."/>
            <person name="Saif S."/>
            <person name="Samalova M."/>
            <person name="Saunders C.W."/>
            <person name="Shea T."/>
            <person name="Summerbell R.C."/>
            <person name="Xu J."/>
            <person name="Young S."/>
            <person name="Zeng Q."/>
            <person name="Birren B.W."/>
            <person name="Cuomo C.A."/>
            <person name="White T.C."/>
        </authorList>
    </citation>
    <scope>NUCLEOTIDE SEQUENCE [LARGE SCALE GENOMIC DNA]</scope>
    <source>
        <strain evidence="2">ATCC MYA-4604 / CBS 118893</strain>
    </source>
</reference>
<keyword evidence="2" id="KW-1185">Reference proteome</keyword>
<dbReference type="InParanoid" id="E4UPP2"/>
<proteinExistence type="predicted"/>
<evidence type="ECO:0000313" key="1">
    <source>
        <dbReference type="EMBL" id="EFQ99079.1"/>
    </source>
</evidence>
<dbReference type="RefSeq" id="XP_003174562.1">
    <property type="nucleotide sequence ID" value="XM_003174514.1"/>
</dbReference>
<protein>
    <submittedName>
        <fullName evidence="1">Uncharacterized protein</fullName>
    </submittedName>
</protein>
<evidence type="ECO:0000313" key="2">
    <source>
        <dbReference type="Proteomes" id="UP000002669"/>
    </source>
</evidence>
<name>E4UPP2_ARTGP</name>
<dbReference type="VEuPathDB" id="FungiDB:MGYG_02093"/>